<sequence length="109" mass="11804">MDMEKSTYSKQLRRTGEGRMIAGVCSGAARYLGVDANIIRLGLAAFSIFGGAGILIYAVAWVLIPEEGAPSSIAEDLVQKGKENPKVQEVFQDVTQKTKNAMNKTRTPK</sequence>
<comment type="caution">
    <text evidence="8">The sequence shown here is derived from an EMBL/GenBank/DDBJ whole genome shotgun (WGS) entry which is preliminary data.</text>
</comment>
<evidence type="ECO:0000256" key="1">
    <source>
        <dbReference type="ARBA" id="ARBA00004162"/>
    </source>
</evidence>
<evidence type="ECO:0000259" key="7">
    <source>
        <dbReference type="Pfam" id="PF04024"/>
    </source>
</evidence>
<dbReference type="PANTHER" id="PTHR33885:SF3">
    <property type="entry name" value="PHAGE SHOCK PROTEIN C"/>
    <property type="match status" value="1"/>
</dbReference>
<gene>
    <name evidence="8" type="ORF">F8566_17735</name>
</gene>
<dbReference type="PANTHER" id="PTHR33885">
    <property type="entry name" value="PHAGE SHOCK PROTEIN C"/>
    <property type="match status" value="1"/>
</dbReference>
<keyword evidence="9" id="KW-1185">Reference proteome</keyword>
<keyword evidence="4 6" id="KW-1133">Transmembrane helix</keyword>
<evidence type="ECO:0000313" key="9">
    <source>
        <dbReference type="Proteomes" id="UP000468735"/>
    </source>
</evidence>
<evidence type="ECO:0000313" key="8">
    <source>
        <dbReference type="EMBL" id="KAB2347748.1"/>
    </source>
</evidence>
<dbReference type="RefSeq" id="WP_151561371.1">
    <property type="nucleotide sequence ID" value="NZ_WBMT01000008.1"/>
</dbReference>
<dbReference type="InterPro" id="IPR007168">
    <property type="entry name" value="Phageshock_PspC_N"/>
</dbReference>
<evidence type="ECO:0000256" key="2">
    <source>
        <dbReference type="ARBA" id="ARBA00022475"/>
    </source>
</evidence>
<name>A0A6H9YKK1_9ACTN</name>
<evidence type="ECO:0000256" key="5">
    <source>
        <dbReference type="ARBA" id="ARBA00023136"/>
    </source>
</evidence>
<reference evidence="8 9" key="1">
    <citation type="submission" date="2019-09" db="EMBL/GenBank/DDBJ databases">
        <title>Actinomadura physcomitrii sp. nov., a novel actinomycete isolated from moss [Physcomitrium sphaericum (Ludw) Fuernr].</title>
        <authorList>
            <person name="Zhuang X."/>
            <person name="Liu C."/>
        </authorList>
    </citation>
    <scope>NUCLEOTIDE SEQUENCE [LARGE SCALE GENOMIC DNA]</scope>
    <source>
        <strain evidence="8 9">HMC1</strain>
    </source>
</reference>
<dbReference type="Pfam" id="PF04024">
    <property type="entry name" value="PspC"/>
    <property type="match status" value="1"/>
</dbReference>
<keyword evidence="5 6" id="KW-0472">Membrane</keyword>
<comment type="subcellular location">
    <subcellularLocation>
        <location evidence="1">Cell membrane</location>
        <topology evidence="1">Single-pass membrane protein</topology>
    </subcellularLocation>
</comment>
<dbReference type="Proteomes" id="UP000468735">
    <property type="component" value="Unassembled WGS sequence"/>
</dbReference>
<evidence type="ECO:0000256" key="6">
    <source>
        <dbReference type="SAM" id="Phobius"/>
    </source>
</evidence>
<feature type="transmembrane region" description="Helical" evidence="6">
    <location>
        <begin position="41"/>
        <end position="64"/>
    </location>
</feature>
<keyword evidence="2" id="KW-1003">Cell membrane</keyword>
<evidence type="ECO:0000256" key="3">
    <source>
        <dbReference type="ARBA" id="ARBA00022692"/>
    </source>
</evidence>
<feature type="domain" description="Phage shock protein PspC N-terminal" evidence="7">
    <location>
        <begin position="10"/>
        <end position="67"/>
    </location>
</feature>
<dbReference type="InterPro" id="IPR052027">
    <property type="entry name" value="PspC"/>
</dbReference>
<proteinExistence type="predicted"/>
<organism evidence="8 9">
    <name type="scientific">Actinomadura rudentiformis</name>
    <dbReference type="NCBI Taxonomy" id="359158"/>
    <lineage>
        <taxon>Bacteria</taxon>
        <taxon>Bacillati</taxon>
        <taxon>Actinomycetota</taxon>
        <taxon>Actinomycetes</taxon>
        <taxon>Streptosporangiales</taxon>
        <taxon>Thermomonosporaceae</taxon>
        <taxon>Actinomadura</taxon>
    </lineage>
</organism>
<dbReference type="OrthoDB" id="7359894at2"/>
<dbReference type="GO" id="GO:0005886">
    <property type="term" value="C:plasma membrane"/>
    <property type="evidence" value="ECO:0007669"/>
    <property type="project" value="UniProtKB-SubCell"/>
</dbReference>
<dbReference type="AlphaFoldDB" id="A0A6H9YKK1"/>
<evidence type="ECO:0000256" key="4">
    <source>
        <dbReference type="ARBA" id="ARBA00022989"/>
    </source>
</evidence>
<keyword evidence="3 6" id="KW-0812">Transmembrane</keyword>
<protein>
    <submittedName>
        <fullName evidence="8">PspC domain-containing protein</fullName>
    </submittedName>
</protein>
<dbReference type="EMBL" id="WBMT01000008">
    <property type="protein sequence ID" value="KAB2347748.1"/>
    <property type="molecule type" value="Genomic_DNA"/>
</dbReference>
<accession>A0A6H9YKK1</accession>